<name>A0AAN5DE78_9BILA</name>
<evidence type="ECO:0000313" key="2">
    <source>
        <dbReference type="EMBL" id="GMR60902.1"/>
    </source>
</evidence>
<gene>
    <name evidence="2" type="ORF">PMAYCL1PPCAC_31097</name>
</gene>
<dbReference type="EMBL" id="BTRK01000006">
    <property type="protein sequence ID" value="GMR60902.1"/>
    <property type="molecule type" value="Genomic_DNA"/>
</dbReference>
<keyword evidence="3" id="KW-1185">Reference proteome</keyword>
<protein>
    <submittedName>
        <fullName evidence="2">Uncharacterized protein</fullName>
    </submittedName>
</protein>
<comment type="caution">
    <text evidence="2">The sequence shown here is derived from an EMBL/GenBank/DDBJ whole genome shotgun (WGS) entry which is preliminary data.</text>
</comment>
<feature type="region of interest" description="Disordered" evidence="1">
    <location>
        <begin position="1"/>
        <end position="22"/>
    </location>
</feature>
<feature type="non-terminal residue" evidence="2">
    <location>
        <position position="1"/>
    </location>
</feature>
<feature type="non-terminal residue" evidence="2">
    <location>
        <position position="97"/>
    </location>
</feature>
<proteinExistence type="predicted"/>
<evidence type="ECO:0000313" key="3">
    <source>
        <dbReference type="Proteomes" id="UP001328107"/>
    </source>
</evidence>
<evidence type="ECO:0000256" key="1">
    <source>
        <dbReference type="SAM" id="MobiDB-lite"/>
    </source>
</evidence>
<reference evidence="3" key="1">
    <citation type="submission" date="2022-10" db="EMBL/GenBank/DDBJ databases">
        <title>Genome assembly of Pristionchus species.</title>
        <authorList>
            <person name="Yoshida K."/>
            <person name="Sommer R.J."/>
        </authorList>
    </citation>
    <scope>NUCLEOTIDE SEQUENCE [LARGE SCALE GENOMIC DNA]</scope>
    <source>
        <strain evidence="3">RS5460</strain>
    </source>
</reference>
<accession>A0AAN5DE78</accession>
<sequence>WNGAEDSTGPKKQQSKKKGRKRCVPAVLNVDDNLHLQDHDYYFLDDQEDWEKSLGFVTESDEEKEEKGGFEDGEEMLLERLDDAIPDVVEPPVADKE</sequence>
<organism evidence="2 3">
    <name type="scientific">Pristionchus mayeri</name>
    <dbReference type="NCBI Taxonomy" id="1317129"/>
    <lineage>
        <taxon>Eukaryota</taxon>
        <taxon>Metazoa</taxon>
        <taxon>Ecdysozoa</taxon>
        <taxon>Nematoda</taxon>
        <taxon>Chromadorea</taxon>
        <taxon>Rhabditida</taxon>
        <taxon>Rhabditina</taxon>
        <taxon>Diplogasteromorpha</taxon>
        <taxon>Diplogasteroidea</taxon>
        <taxon>Neodiplogasteridae</taxon>
        <taxon>Pristionchus</taxon>
    </lineage>
</organism>
<dbReference type="Proteomes" id="UP001328107">
    <property type="component" value="Unassembled WGS sequence"/>
</dbReference>
<feature type="compositionally biased region" description="Basic residues" evidence="1">
    <location>
        <begin position="13"/>
        <end position="22"/>
    </location>
</feature>
<dbReference type="AlphaFoldDB" id="A0AAN5DE78"/>